<dbReference type="RefSeq" id="WP_163799733.1">
    <property type="nucleotide sequence ID" value="NZ_AP022588.1"/>
</dbReference>
<evidence type="ECO:0000313" key="4">
    <source>
        <dbReference type="EMBL" id="BBY30337.1"/>
    </source>
</evidence>
<dbReference type="PANTHER" id="PTHR42748">
    <property type="entry name" value="NITROGEN METABOLITE REPRESSION PROTEIN NMRA FAMILY MEMBER"/>
    <property type="match status" value="1"/>
</dbReference>
<dbReference type="KEGG" id="msei:MSEDJ_44330"/>
<dbReference type="InterPro" id="IPR036291">
    <property type="entry name" value="NAD(P)-bd_dom_sf"/>
</dbReference>
<evidence type="ECO:0000256" key="2">
    <source>
        <dbReference type="ARBA" id="ARBA00022857"/>
    </source>
</evidence>
<dbReference type="EMBL" id="AP022588">
    <property type="protein sequence ID" value="BBY30337.1"/>
    <property type="molecule type" value="Genomic_DNA"/>
</dbReference>
<dbReference type="Proteomes" id="UP000467193">
    <property type="component" value="Chromosome"/>
</dbReference>
<keyword evidence="5" id="KW-1185">Reference proteome</keyword>
<dbReference type="Gene3D" id="3.90.25.10">
    <property type="entry name" value="UDP-galactose 4-epimerase, domain 1"/>
    <property type="match status" value="1"/>
</dbReference>
<evidence type="ECO:0000256" key="1">
    <source>
        <dbReference type="ARBA" id="ARBA00006328"/>
    </source>
</evidence>
<dbReference type="Pfam" id="PF05368">
    <property type="entry name" value="NmrA"/>
    <property type="match status" value="1"/>
</dbReference>
<dbReference type="PANTHER" id="PTHR42748:SF7">
    <property type="entry name" value="NMRA LIKE REDOX SENSOR 1-RELATED"/>
    <property type="match status" value="1"/>
</dbReference>
<organism evidence="4 5">
    <name type="scientific">Mycolicibacterium sediminis</name>
    <dbReference type="NCBI Taxonomy" id="1286180"/>
    <lineage>
        <taxon>Bacteria</taxon>
        <taxon>Bacillati</taxon>
        <taxon>Actinomycetota</taxon>
        <taxon>Actinomycetes</taxon>
        <taxon>Mycobacteriales</taxon>
        <taxon>Mycobacteriaceae</taxon>
        <taxon>Mycolicibacterium</taxon>
    </lineage>
</organism>
<gene>
    <name evidence="4" type="ORF">MSEDJ_44330</name>
</gene>
<sequence length="284" mass="30146">MRQSDSAAPVAVIGATGQQGGAAVEMLLNAGATVRAAVRDPKAPRAVALGDHGVELTEIDLGSEDSVRGLFDGAAAAFAMTTMTGPGGIDEEVANGRVIARAAERARLPFVVYSSVGGADRNSGVPHFESKRRVERFLLDSVPVAFVRPTWFMENLPSKMDRERGVIRVVLPLAQDASLQMVSVRTIGAVAAAFLLSPPDPGSAVEIAGDDLTGAQIADHIAERLGAPAVFAPQPVEDVEDVDQAAMWRWLNETPAYQADRARTRTLDPDVESLSQWLAGRRLN</sequence>
<dbReference type="SUPFAM" id="SSF51735">
    <property type="entry name" value="NAD(P)-binding Rossmann-fold domains"/>
    <property type="match status" value="1"/>
</dbReference>
<dbReference type="InterPro" id="IPR051164">
    <property type="entry name" value="NmrA-like_oxidored"/>
</dbReference>
<evidence type="ECO:0000313" key="5">
    <source>
        <dbReference type="Proteomes" id="UP000467193"/>
    </source>
</evidence>
<reference evidence="4 5" key="1">
    <citation type="journal article" date="2019" name="Emerg. Microbes Infect.">
        <title>Comprehensive subspecies identification of 175 nontuberculous mycobacteria species based on 7547 genomic profiles.</title>
        <authorList>
            <person name="Matsumoto Y."/>
            <person name="Kinjo T."/>
            <person name="Motooka D."/>
            <person name="Nabeya D."/>
            <person name="Jung N."/>
            <person name="Uechi K."/>
            <person name="Horii T."/>
            <person name="Iida T."/>
            <person name="Fujita J."/>
            <person name="Nakamura S."/>
        </authorList>
    </citation>
    <scope>NUCLEOTIDE SEQUENCE [LARGE SCALE GENOMIC DNA]</scope>
    <source>
        <strain evidence="4 5">JCM 17899</strain>
    </source>
</reference>
<name>A0A7I7QWG9_9MYCO</name>
<dbReference type="Gene3D" id="3.40.50.720">
    <property type="entry name" value="NAD(P)-binding Rossmann-like Domain"/>
    <property type="match status" value="1"/>
</dbReference>
<feature type="domain" description="NmrA-like" evidence="3">
    <location>
        <begin position="10"/>
        <end position="242"/>
    </location>
</feature>
<comment type="similarity">
    <text evidence="1">Belongs to the NmrA-type oxidoreductase family.</text>
</comment>
<proteinExistence type="inferred from homology"/>
<protein>
    <recommendedName>
        <fullName evidence="3">NmrA-like domain-containing protein</fullName>
    </recommendedName>
</protein>
<keyword evidence="2" id="KW-0521">NADP</keyword>
<evidence type="ECO:0000259" key="3">
    <source>
        <dbReference type="Pfam" id="PF05368"/>
    </source>
</evidence>
<dbReference type="AlphaFoldDB" id="A0A7I7QWG9"/>
<dbReference type="InterPro" id="IPR008030">
    <property type="entry name" value="NmrA-like"/>
</dbReference>
<accession>A0A7I7QWG9</accession>